<comment type="caution">
    <text evidence="8">The sequence shown here is derived from an EMBL/GenBank/DDBJ whole genome shotgun (WGS) entry which is preliminary data.</text>
</comment>
<organism evidence="8 9">
    <name type="scientific">Hapsidospora chrysogenum (strain ATCC 11550 / CBS 779.69 / DSM 880 / IAM 14645 / JCM 23072 / IMI 49137)</name>
    <name type="common">Acremonium chrysogenum</name>
    <dbReference type="NCBI Taxonomy" id="857340"/>
    <lineage>
        <taxon>Eukaryota</taxon>
        <taxon>Fungi</taxon>
        <taxon>Dikarya</taxon>
        <taxon>Ascomycota</taxon>
        <taxon>Pezizomycotina</taxon>
        <taxon>Sordariomycetes</taxon>
        <taxon>Hypocreomycetidae</taxon>
        <taxon>Hypocreales</taxon>
        <taxon>Bionectriaceae</taxon>
        <taxon>Hapsidospora</taxon>
    </lineage>
</organism>
<evidence type="ECO:0000256" key="6">
    <source>
        <dbReference type="ARBA" id="ARBA00023004"/>
    </source>
</evidence>
<dbReference type="InterPro" id="IPR042098">
    <property type="entry name" value="TauD-like_sf"/>
</dbReference>
<dbReference type="Proteomes" id="UP000029964">
    <property type="component" value="Unassembled WGS sequence"/>
</dbReference>
<evidence type="ECO:0000256" key="3">
    <source>
        <dbReference type="ARBA" id="ARBA00022723"/>
    </source>
</evidence>
<dbReference type="EMBL" id="JPKY01000034">
    <property type="protein sequence ID" value="KFH45309.1"/>
    <property type="molecule type" value="Genomic_DNA"/>
</dbReference>
<dbReference type="SUPFAM" id="SSF51197">
    <property type="entry name" value="Clavaminate synthase-like"/>
    <property type="match status" value="1"/>
</dbReference>
<gene>
    <name evidence="8" type="ORF">ACRE_039100</name>
</gene>
<evidence type="ECO:0000256" key="7">
    <source>
        <dbReference type="SAM" id="MobiDB-lite"/>
    </source>
</evidence>
<keyword evidence="6" id="KW-0408">Iron</keyword>
<evidence type="ECO:0000256" key="1">
    <source>
        <dbReference type="ARBA" id="ARBA00001954"/>
    </source>
</evidence>
<sequence length="109" mass="11959">MASSATLNPVAATPEKAKGAAPGCKTQSFKTLDHGSIVPTDKVLPVIRTDPVICWKSVFVVGHHGQKINGLSEDESRHFVDCFAQLMVENHDLQVRQRWQNVNDVGYMG</sequence>
<dbReference type="HOGENOM" id="CLU_2183131_0_0_1"/>
<evidence type="ECO:0000256" key="5">
    <source>
        <dbReference type="ARBA" id="ARBA00023002"/>
    </source>
</evidence>
<protein>
    <submittedName>
        <fullName evidence="8">Uncharacterized protein</fullName>
    </submittedName>
</protein>
<dbReference type="OrthoDB" id="10257314at2759"/>
<evidence type="ECO:0000256" key="4">
    <source>
        <dbReference type="ARBA" id="ARBA00022964"/>
    </source>
</evidence>
<keyword evidence="5" id="KW-0560">Oxidoreductase</keyword>
<dbReference type="InterPro" id="IPR051323">
    <property type="entry name" value="AtsK-like"/>
</dbReference>
<dbReference type="Gene3D" id="3.60.130.10">
    <property type="entry name" value="Clavaminate synthase-like"/>
    <property type="match status" value="1"/>
</dbReference>
<keyword evidence="4" id="KW-0223">Dioxygenase</keyword>
<reference evidence="9" key="1">
    <citation type="journal article" date="2014" name="Genome Announc.">
        <title>Genome sequence and annotation of Acremonium chrysogenum, producer of the beta-lactam antibiotic cephalosporin C.</title>
        <authorList>
            <person name="Terfehr D."/>
            <person name="Dahlmann T.A."/>
            <person name="Specht T."/>
            <person name="Zadra I."/>
            <person name="Kuernsteiner H."/>
            <person name="Kueck U."/>
        </authorList>
    </citation>
    <scope>NUCLEOTIDE SEQUENCE [LARGE SCALE GENOMIC DNA]</scope>
    <source>
        <strain evidence="9">ATCC 11550 / CBS 779.69 / DSM 880 / IAM 14645 / JCM 23072 / IMI 49137</strain>
    </source>
</reference>
<keyword evidence="3" id="KW-0479">Metal-binding</keyword>
<comment type="cofactor">
    <cofactor evidence="1">
        <name>Fe(2+)</name>
        <dbReference type="ChEBI" id="CHEBI:29033"/>
    </cofactor>
</comment>
<accession>A0A086T7H7</accession>
<evidence type="ECO:0000313" key="9">
    <source>
        <dbReference type="Proteomes" id="UP000029964"/>
    </source>
</evidence>
<comment type="similarity">
    <text evidence="2">Belongs to the TfdA dioxygenase family.</text>
</comment>
<dbReference type="STRING" id="857340.A0A086T7H7"/>
<evidence type="ECO:0000313" key="8">
    <source>
        <dbReference type="EMBL" id="KFH45309.1"/>
    </source>
</evidence>
<dbReference type="PANTHER" id="PTHR30468:SF10">
    <property type="entry name" value="TAUD_TFDA-LIKE DOMAIN-CONTAINING PROTEIN"/>
    <property type="match status" value="1"/>
</dbReference>
<evidence type="ECO:0000256" key="2">
    <source>
        <dbReference type="ARBA" id="ARBA00005896"/>
    </source>
</evidence>
<dbReference type="AlphaFoldDB" id="A0A086T7H7"/>
<dbReference type="PANTHER" id="PTHR30468">
    <property type="entry name" value="ALPHA-KETOGLUTARATE-DEPENDENT SULFONATE DIOXYGENASE"/>
    <property type="match status" value="1"/>
</dbReference>
<dbReference type="GO" id="GO:0005737">
    <property type="term" value="C:cytoplasm"/>
    <property type="evidence" value="ECO:0007669"/>
    <property type="project" value="TreeGrafter"/>
</dbReference>
<dbReference type="GO" id="GO:0016706">
    <property type="term" value="F:2-oxoglutarate-dependent dioxygenase activity"/>
    <property type="evidence" value="ECO:0007669"/>
    <property type="project" value="TreeGrafter"/>
</dbReference>
<dbReference type="GO" id="GO:0046872">
    <property type="term" value="F:metal ion binding"/>
    <property type="evidence" value="ECO:0007669"/>
    <property type="project" value="UniProtKB-KW"/>
</dbReference>
<keyword evidence="9" id="KW-1185">Reference proteome</keyword>
<proteinExistence type="inferred from homology"/>
<name>A0A086T7H7_HAPC1</name>
<feature type="region of interest" description="Disordered" evidence="7">
    <location>
        <begin position="1"/>
        <end position="24"/>
    </location>
</feature>